<dbReference type="AlphaFoldDB" id="A0A3D9IEV6"/>
<dbReference type="GO" id="GO:0009847">
    <property type="term" value="P:spore germination"/>
    <property type="evidence" value="ECO:0007669"/>
    <property type="project" value="InterPro"/>
</dbReference>
<accession>A0A3D9IEV6</accession>
<feature type="domain" description="Spore germination protein N-terminal" evidence="9">
    <location>
        <begin position="27"/>
        <end position="199"/>
    </location>
</feature>
<evidence type="ECO:0000259" key="8">
    <source>
        <dbReference type="Pfam" id="PF05504"/>
    </source>
</evidence>
<dbReference type="Proteomes" id="UP000256869">
    <property type="component" value="Unassembled WGS sequence"/>
</dbReference>
<dbReference type="NCBIfam" id="TIGR02887">
    <property type="entry name" value="spore_ger_x_C"/>
    <property type="match status" value="1"/>
</dbReference>
<evidence type="ECO:0000256" key="7">
    <source>
        <dbReference type="ARBA" id="ARBA00023288"/>
    </source>
</evidence>
<dbReference type="RefSeq" id="WP_115992957.1">
    <property type="nucleotide sequence ID" value="NZ_QRDY01000006.1"/>
</dbReference>
<sequence>MTLYRRLLNLTALLALLTFLLSGCWSRKELNELSVVIGLGVDKLEDGYEVSLQVVDPSQMSRNRSAERSAVIVISEKAPTLFEALRKATTKSPRKLYLSHIHMLLFDEEAARTGINEPLDFLLRDHQVRPDFYIAVAKDFKAKEVLGFVTPFEVLPALELYKSLEVSEKLWAPTSAIKVTQLMKIFTEQGVQAVLTGITLTGDAEKGNTMDNVKQPTSLAEYRYIGIGVFKQDRLLGWLNESDSKAWSYVTNNVKTTVGTSECPRSDGRFAVDITHSSSKMIPYLLNGQPAIRLKTVMDANIGEMHCKLDLEDESNLLQLQNTLNRTLAELISTGIRNVQQQYGVDVFGFGEEFHRKYPKLWKTWRNDWDDRFKTMPVQVDSEFKLNKMGESISPMDYKQAPKE</sequence>
<dbReference type="InterPro" id="IPR046953">
    <property type="entry name" value="Spore_GerAC-like_C"/>
</dbReference>
<comment type="subcellular location">
    <subcellularLocation>
        <location evidence="1">Membrane</location>
        <topology evidence="1">Lipid-anchor</topology>
    </subcellularLocation>
</comment>
<dbReference type="OrthoDB" id="9816067at2"/>
<keyword evidence="5" id="KW-0472">Membrane</keyword>
<evidence type="ECO:0000313" key="10">
    <source>
        <dbReference type="EMBL" id="RED60230.1"/>
    </source>
</evidence>
<evidence type="ECO:0000256" key="4">
    <source>
        <dbReference type="ARBA" id="ARBA00022729"/>
    </source>
</evidence>
<dbReference type="Gene3D" id="3.30.300.210">
    <property type="entry name" value="Nutrient germinant receptor protein C, domain 3"/>
    <property type="match status" value="1"/>
</dbReference>
<evidence type="ECO:0000313" key="11">
    <source>
        <dbReference type="Proteomes" id="UP000256869"/>
    </source>
</evidence>
<evidence type="ECO:0000256" key="2">
    <source>
        <dbReference type="ARBA" id="ARBA00007886"/>
    </source>
</evidence>
<dbReference type="EMBL" id="QRDY01000006">
    <property type="protein sequence ID" value="RED60230.1"/>
    <property type="molecule type" value="Genomic_DNA"/>
</dbReference>
<evidence type="ECO:0000256" key="1">
    <source>
        <dbReference type="ARBA" id="ARBA00004635"/>
    </source>
</evidence>
<dbReference type="InterPro" id="IPR057336">
    <property type="entry name" value="GerAC_N"/>
</dbReference>
<evidence type="ECO:0000256" key="6">
    <source>
        <dbReference type="ARBA" id="ARBA00023139"/>
    </source>
</evidence>
<keyword evidence="7" id="KW-0449">Lipoprotein</keyword>
<dbReference type="GO" id="GO:0016020">
    <property type="term" value="C:membrane"/>
    <property type="evidence" value="ECO:0007669"/>
    <property type="project" value="UniProtKB-SubCell"/>
</dbReference>
<gene>
    <name evidence="10" type="ORF">DFP95_10619</name>
</gene>
<keyword evidence="3" id="KW-0309">Germination</keyword>
<dbReference type="PROSITE" id="PS51257">
    <property type="entry name" value="PROKAR_LIPOPROTEIN"/>
    <property type="match status" value="1"/>
</dbReference>
<dbReference type="Pfam" id="PF25198">
    <property type="entry name" value="Spore_GerAC_N"/>
    <property type="match status" value="1"/>
</dbReference>
<keyword evidence="6" id="KW-0564">Palmitate</keyword>
<dbReference type="Gene3D" id="6.20.190.10">
    <property type="entry name" value="Nutrient germinant receptor protein C, domain 1"/>
    <property type="match status" value="1"/>
</dbReference>
<evidence type="ECO:0000256" key="5">
    <source>
        <dbReference type="ARBA" id="ARBA00023136"/>
    </source>
</evidence>
<evidence type="ECO:0000259" key="9">
    <source>
        <dbReference type="Pfam" id="PF25198"/>
    </source>
</evidence>
<proteinExistence type="inferred from homology"/>
<organism evidence="10 11">
    <name type="scientific">Cohnella lupini</name>
    <dbReference type="NCBI Taxonomy" id="1294267"/>
    <lineage>
        <taxon>Bacteria</taxon>
        <taxon>Bacillati</taxon>
        <taxon>Bacillota</taxon>
        <taxon>Bacilli</taxon>
        <taxon>Bacillales</taxon>
        <taxon>Paenibacillaceae</taxon>
        <taxon>Cohnella</taxon>
    </lineage>
</organism>
<dbReference type="InterPro" id="IPR038501">
    <property type="entry name" value="Spore_GerAC_C_sf"/>
</dbReference>
<dbReference type="PANTHER" id="PTHR35789">
    <property type="entry name" value="SPORE GERMINATION PROTEIN B3"/>
    <property type="match status" value="1"/>
</dbReference>
<reference evidence="10 11" key="1">
    <citation type="submission" date="2018-07" db="EMBL/GenBank/DDBJ databases">
        <title>Genomic Encyclopedia of Type Strains, Phase III (KMG-III): the genomes of soil and plant-associated and newly described type strains.</title>
        <authorList>
            <person name="Whitman W."/>
        </authorList>
    </citation>
    <scope>NUCLEOTIDE SEQUENCE [LARGE SCALE GENOMIC DNA]</scope>
    <source>
        <strain evidence="10 11">CECT 8236</strain>
    </source>
</reference>
<name>A0A3D9IEV6_9BACL</name>
<protein>
    <submittedName>
        <fullName evidence="10">Spore germination protein KC</fullName>
    </submittedName>
</protein>
<comment type="similarity">
    <text evidence="2">Belongs to the GerABKC lipoprotein family.</text>
</comment>
<dbReference type="PANTHER" id="PTHR35789:SF1">
    <property type="entry name" value="SPORE GERMINATION PROTEIN B3"/>
    <property type="match status" value="1"/>
</dbReference>
<evidence type="ECO:0000256" key="3">
    <source>
        <dbReference type="ARBA" id="ARBA00022544"/>
    </source>
</evidence>
<keyword evidence="4" id="KW-0732">Signal</keyword>
<feature type="domain" description="Spore germination GerAC-like C-terminal" evidence="8">
    <location>
        <begin position="226"/>
        <end position="390"/>
    </location>
</feature>
<keyword evidence="11" id="KW-1185">Reference proteome</keyword>
<comment type="caution">
    <text evidence="10">The sequence shown here is derived from an EMBL/GenBank/DDBJ whole genome shotgun (WGS) entry which is preliminary data.</text>
</comment>
<dbReference type="Pfam" id="PF05504">
    <property type="entry name" value="Spore_GerAC"/>
    <property type="match status" value="1"/>
</dbReference>
<dbReference type="InterPro" id="IPR008844">
    <property type="entry name" value="Spore_GerAC-like"/>
</dbReference>